<evidence type="ECO:0000313" key="2">
    <source>
        <dbReference type="EMBL" id="WGM04553.1"/>
    </source>
</evidence>
<dbReference type="EMBL" id="CP038613">
    <property type="protein sequence ID" value="QBY44197.1"/>
    <property type="molecule type" value="Genomic_DNA"/>
</dbReference>
<protein>
    <recommendedName>
        <fullName evidence="5">Phage protein</fullName>
    </recommendedName>
</protein>
<dbReference type="AlphaFoldDB" id="A0A4P7KVE9"/>
<sequence>MASVIEWPKEVVPSSMNWQLVSNSKTFVSTFTGSAQTVRYPGSRWRCTLTFNNLVEKLSRQLEALTAELDGESGRVKISHWLRQGLVERGVPAIRTANQTGRILLTRGWKKNLIVIRKGDYLTIGDELKIVTDNVFSDTNGNASIPISPMLRYAPKVNDKLETLSPFGIFKLTTNDQGGFQYRPGVFTHVTLEFEEALY</sequence>
<reference evidence="1 3" key="1">
    <citation type="submission" date="2019-03" db="EMBL/GenBank/DDBJ databases">
        <title>Long-read sequencing reveals hyperdense prophage content in a complex bacterial symbiont genome.</title>
        <authorList>
            <person name="Frost C.L."/>
            <person name="Siozios S."/>
            <person name="Nadal-Jimenez P."/>
            <person name="Brockhurst M.A."/>
            <person name="King K.C."/>
            <person name="Darby A.C."/>
            <person name="Hurst G.D.D."/>
        </authorList>
    </citation>
    <scope>NUCLEOTIDE SEQUENCE [LARGE SCALE GENOMIC DNA]</scope>
    <source>
        <strain evidence="1 3">FIN</strain>
    </source>
</reference>
<dbReference type="RefSeq" id="WP_135677799.1">
    <property type="nucleotide sequence ID" value="NZ_CP038613.1"/>
</dbReference>
<accession>A0A4P7KVE9</accession>
<dbReference type="Proteomes" id="UP000295134">
    <property type="component" value="Chromosome"/>
</dbReference>
<organism evidence="1 3">
    <name type="scientific">Arsenophonus nasoniae</name>
    <name type="common">son-killer infecting Nasonia vitripennis</name>
    <dbReference type="NCBI Taxonomy" id="638"/>
    <lineage>
        <taxon>Bacteria</taxon>
        <taxon>Pseudomonadati</taxon>
        <taxon>Pseudomonadota</taxon>
        <taxon>Gammaproteobacteria</taxon>
        <taxon>Enterobacterales</taxon>
        <taxon>Morganellaceae</taxon>
        <taxon>Arsenophonus</taxon>
    </lineage>
</organism>
<proteinExistence type="predicted"/>
<name>A0A4P7KVE9_9GAMM</name>
<evidence type="ECO:0000313" key="3">
    <source>
        <dbReference type="Proteomes" id="UP000295134"/>
    </source>
</evidence>
<dbReference type="GeneID" id="96877787"/>
<dbReference type="EMBL" id="CP123523">
    <property type="protein sequence ID" value="WGM04553.1"/>
    <property type="molecule type" value="Genomic_DNA"/>
</dbReference>
<gene>
    <name evidence="1" type="ORF">ArsFIN_27740</name>
    <name evidence="2" type="ORF">QE258_13130</name>
</gene>
<evidence type="ECO:0000313" key="1">
    <source>
        <dbReference type="EMBL" id="QBY44197.1"/>
    </source>
</evidence>
<reference evidence="2" key="2">
    <citation type="submission" date="2023-04" db="EMBL/GenBank/DDBJ databases">
        <title>Genome dynamics across the evolutionary transition to endosymbiosis.</title>
        <authorList>
            <person name="Siozios S."/>
            <person name="Nadal-Jimenez P."/>
            <person name="Azagi T."/>
            <person name="Sprong H."/>
            <person name="Frost C.L."/>
            <person name="Parratt S.R."/>
            <person name="Taylor G."/>
            <person name="Brettell L."/>
            <person name="Lew K.C."/>
            <person name="Croft L."/>
            <person name="King K.C."/>
            <person name="Brockhurst M.A."/>
            <person name="Hypsa V."/>
            <person name="Novakova E."/>
            <person name="Darby A.C."/>
            <person name="Hurst G.D.D."/>
        </authorList>
    </citation>
    <scope>NUCLEOTIDE SEQUENCE</scope>
    <source>
        <strain evidence="2">ANv_CAN</strain>
    </source>
</reference>
<keyword evidence="4" id="KW-1185">Reference proteome</keyword>
<evidence type="ECO:0000313" key="4">
    <source>
        <dbReference type="Proteomes" id="UP001177592"/>
    </source>
</evidence>
<dbReference type="KEGG" id="ans:ArsFIN_27740"/>
<dbReference type="Proteomes" id="UP001177592">
    <property type="component" value="Chromosome"/>
</dbReference>
<evidence type="ECO:0008006" key="5">
    <source>
        <dbReference type="Google" id="ProtNLM"/>
    </source>
</evidence>